<evidence type="ECO:0000313" key="1">
    <source>
        <dbReference type="EMBL" id="CAL1291453.1"/>
    </source>
</evidence>
<keyword evidence="2" id="KW-1185">Reference proteome</keyword>
<gene>
    <name evidence="1" type="ORF">LARSCL_LOCUS17094</name>
</gene>
<reference evidence="1 2" key="1">
    <citation type="submission" date="2024-04" db="EMBL/GenBank/DDBJ databases">
        <authorList>
            <person name="Rising A."/>
            <person name="Reimegard J."/>
            <person name="Sonavane S."/>
            <person name="Akerstrom W."/>
            <person name="Nylinder S."/>
            <person name="Hedman E."/>
            <person name="Kallberg Y."/>
        </authorList>
    </citation>
    <scope>NUCLEOTIDE SEQUENCE [LARGE SCALE GENOMIC DNA]</scope>
</reference>
<feature type="non-terminal residue" evidence="1">
    <location>
        <position position="56"/>
    </location>
</feature>
<protein>
    <submittedName>
        <fullName evidence="1">Uncharacterized protein</fullName>
    </submittedName>
</protein>
<dbReference type="EMBL" id="CAXIEN010000283">
    <property type="protein sequence ID" value="CAL1291453.1"/>
    <property type="molecule type" value="Genomic_DNA"/>
</dbReference>
<name>A0AAV2B8B0_9ARAC</name>
<organism evidence="1 2">
    <name type="scientific">Larinioides sclopetarius</name>
    <dbReference type="NCBI Taxonomy" id="280406"/>
    <lineage>
        <taxon>Eukaryota</taxon>
        <taxon>Metazoa</taxon>
        <taxon>Ecdysozoa</taxon>
        <taxon>Arthropoda</taxon>
        <taxon>Chelicerata</taxon>
        <taxon>Arachnida</taxon>
        <taxon>Araneae</taxon>
        <taxon>Araneomorphae</taxon>
        <taxon>Entelegynae</taxon>
        <taxon>Araneoidea</taxon>
        <taxon>Araneidae</taxon>
        <taxon>Larinioides</taxon>
    </lineage>
</organism>
<dbReference type="Proteomes" id="UP001497382">
    <property type="component" value="Unassembled WGS sequence"/>
</dbReference>
<sequence>MSLRKGYEYAAGFIPKQRLHQSIESIAVRVRFEKYYCGWPFFLKSILRLSSSIHRI</sequence>
<comment type="caution">
    <text evidence="1">The sequence shown here is derived from an EMBL/GenBank/DDBJ whole genome shotgun (WGS) entry which is preliminary data.</text>
</comment>
<dbReference type="AlphaFoldDB" id="A0AAV2B8B0"/>
<accession>A0AAV2B8B0</accession>
<evidence type="ECO:0000313" key="2">
    <source>
        <dbReference type="Proteomes" id="UP001497382"/>
    </source>
</evidence>
<proteinExistence type="predicted"/>